<dbReference type="InterPro" id="IPR051319">
    <property type="entry name" value="Oligoribo/pAp-PDE_c-di-AMP_PDE"/>
</dbReference>
<protein>
    <recommendedName>
        <fullName evidence="4">DDH domain-containing protein</fullName>
    </recommendedName>
</protein>
<dbReference type="SUPFAM" id="SSF64182">
    <property type="entry name" value="DHH phosphoesterases"/>
    <property type="match status" value="1"/>
</dbReference>
<accession>A0A1F5FUN8</accession>
<dbReference type="Gene3D" id="3.90.1640.10">
    <property type="entry name" value="inorganic pyrophosphatase (n-terminal core)"/>
    <property type="match status" value="1"/>
</dbReference>
<sequence>MEENGQSGLKDLFNSLNSFLIVLPPDPDTDLVSSALPLHLALKNSNKQSQVSYSGTLPPLDNLYGHQELSNSVGNKNLHISFDFLESNLEKVDYEVDHLGKFSIVVHPKEGSPAPDSTRIKFSYSGAFADLVIVFAVSSLEELGPVYAQEKKFLDSAKVLCISNHLSPVNFTGNVFQQPNVNYAEIVTSLIQKTNLKISPEAASNLIQTIYNSTGNLTHPKVGATTFESLAFLLRHGGHIPGRQAQPLSPFSFPQPPLFSQPMIPVPTESNEEDDSPVPPDWQMPKIFRANNDK</sequence>
<evidence type="ECO:0000256" key="1">
    <source>
        <dbReference type="SAM" id="MobiDB-lite"/>
    </source>
</evidence>
<name>A0A1F5FUN8_9BACT</name>
<dbReference type="Proteomes" id="UP000179237">
    <property type="component" value="Unassembled WGS sequence"/>
</dbReference>
<dbReference type="AlphaFoldDB" id="A0A1F5FUN8"/>
<proteinExistence type="predicted"/>
<dbReference type="InterPro" id="IPR038763">
    <property type="entry name" value="DHH_sf"/>
</dbReference>
<reference evidence="2 3" key="1">
    <citation type="journal article" date="2016" name="Nat. Commun.">
        <title>Thousands of microbial genomes shed light on interconnected biogeochemical processes in an aquifer system.</title>
        <authorList>
            <person name="Anantharaman K."/>
            <person name="Brown C.T."/>
            <person name="Hug L.A."/>
            <person name="Sharon I."/>
            <person name="Castelle C.J."/>
            <person name="Probst A.J."/>
            <person name="Thomas B.C."/>
            <person name="Singh A."/>
            <person name="Wilkins M.J."/>
            <person name="Karaoz U."/>
            <person name="Brodie E.L."/>
            <person name="Williams K.H."/>
            <person name="Hubbard S.S."/>
            <person name="Banfield J.F."/>
        </authorList>
    </citation>
    <scope>NUCLEOTIDE SEQUENCE [LARGE SCALE GENOMIC DNA]</scope>
</reference>
<evidence type="ECO:0000313" key="2">
    <source>
        <dbReference type="EMBL" id="OGD83302.1"/>
    </source>
</evidence>
<organism evidence="2 3">
    <name type="scientific">Candidatus Collierbacteria bacterium RIFOXYD1_FULL_40_9</name>
    <dbReference type="NCBI Taxonomy" id="1817731"/>
    <lineage>
        <taxon>Bacteria</taxon>
        <taxon>Candidatus Collieribacteriota</taxon>
    </lineage>
</organism>
<evidence type="ECO:0008006" key="4">
    <source>
        <dbReference type="Google" id="ProtNLM"/>
    </source>
</evidence>
<comment type="caution">
    <text evidence="2">The sequence shown here is derived from an EMBL/GenBank/DDBJ whole genome shotgun (WGS) entry which is preliminary data.</text>
</comment>
<gene>
    <name evidence="2" type="ORF">A2572_03525</name>
</gene>
<dbReference type="EMBL" id="MFAQ01000021">
    <property type="protein sequence ID" value="OGD83302.1"/>
    <property type="molecule type" value="Genomic_DNA"/>
</dbReference>
<feature type="region of interest" description="Disordered" evidence="1">
    <location>
        <begin position="259"/>
        <end position="294"/>
    </location>
</feature>
<evidence type="ECO:0000313" key="3">
    <source>
        <dbReference type="Proteomes" id="UP000179237"/>
    </source>
</evidence>
<dbReference type="PANTHER" id="PTHR47618:SF1">
    <property type="entry name" value="BIFUNCTIONAL OLIGORIBONUCLEASE AND PAP PHOSPHATASE NRNA"/>
    <property type="match status" value="1"/>
</dbReference>
<dbReference type="PANTHER" id="PTHR47618">
    <property type="entry name" value="BIFUNCTIONAL OLIGORIBONUCLEASE AND PAP PHOSPHATASE NRNA"/>
    <property type="match status" value="1"/>
</dbReference>